<reference evidence="12" key="1">
    <citation type="submission" date="2021-01" db="EMBL/GenBank/DDBJ databases">
        <authorList>
            <person name="Corre E."/>
            <person name="Pelletier E."/>
            <person name="Niang G."/>
            <person name="Scheremetjew M."/>
            <person name="Finn R."/>
            <person name="Kale V."/>
            <person name="Holt S."/>
            <person name="Cochrane G."/>
            <person name="Meng A."/>
            <person name="Brown T."/>
            <person name="Cohen L."/>
        </authorList>
    </citation>
    <scope>NUCLEOTIDE SEQUENCE</scope>
    <source>
        <strain evidence="12">CCMP1510</strain>
    </source>
</reference>
<dbReference type="SUPFAM" id="SSF49899">
    <property type="entry name" value="Concanavalin A-like lectins/glucanases"/>
    <property type="match status" value="1"/>
</dbReference>
<feature type="coiled-coil region" evidence="10">
    <location>
        <begin position="382"/>
        <end position="409"/>
    </location>
</feature>
<evidence type="ECO:0000256" key="9">
    <source>
        <dbReference type="RuleBase" id="RU362126"/>
    </source>
</evidence>
<feature type="compositionally biased region" description="Basic and acidic residues" evidence="11">
    <location>
        <begin position="206"/>
        <end position="245"/>
    </location>
</feature>
<evidence type="ECO:0000256" key="5">
    <source>
        <dbReference type="ARBA" id="ARBA00022989"/>
    </source>
</evidence>
<feature type="region of interest" description="Disordered" evidence="11">
    <location>
        <begin position="189"/>
        <end position="271"/>
    </location>
</feature>
<dbReference type="GO" id="GO:0005789">
    <property type="term" value="C:endoplasmic reticulum membrane"/>
    <property type="evidence" value="ECO:0007669"/>
    <property type="project" value="UniProtKB-SubCell"/>
</dbReference>
<dbReference type="Gene3D" id="2.10.250.10">
    <property type="entry name" value="Calreticulin/calnexin, P domain"/>
    <property type="match status" value="1"/>
</dbReference>
<evidence type="ECO:0000256" key="3">
    <source>
        <dbReference type="ARBA" id="ARBA00022692"/>
    </source>
</evidence>
<keyword evidence="6 9" id="KW-0472">Membrane</keyword>
<dbReference type="PANTHER" id="PTHR11073:SF1">
    <property type="entry name" value="CALNEXIN 14D-RELATED"/>
    <property type="match status" value="1"/>
</dbReference>
<dbReference type="PROSITE" id="PS00804">
    <property type="entry name" value="CALRETICULIN_2"/>
    <property type="match status" value="1"/>
</dbReference>
<dbReference type="GO" id="GO:0051082">
    <property type="term" value="F:unfolded protein binding"/>
    <property type="evidence" value="ECO:0007669"/>
    <property type="project" value="InterPro"/>
</dbReference>
<sequence>MWRSCLLLLVSHVVCGELAFQVDFDNGAMSPFVLSSNERYAGQKVSVNTGALVLEEANHFYGIGAPVIPAFKDDTLVVQFEVTLTDGLNCGGAYIKLLEATSSLDVQAFDDKTPFVLMFGPDKCGMTDKVHFIVRQQNKISGEWIEHHLKDGPKAKTNKKAHLYTAIISKDDSIEILIDGDSVFTGNLMESLDPPLTPPTEIDDPNDSKPEDWVDKPKIPDPDATKPDDWDEDAPRTIEDPDAEKPQGWLDDEPALIPDPQAERPEDWDDDEDGIWEAPEISNPKCTIGCGEWTRPIISNPNYKGKWSPPMIDNPAYKGEWAPRKIPNPNYHSVQNPAQNLSPIGAYVVDVWTTNKGITFDSFALGANPDDASDFSKSFFEKKDLEEVLEQQKKEEKKQKKLQERLESASPFAKTYIEYIEPYLNPAIESVKAAPVYAFTTFCVALFTMWLLYSTSYLHKKTKTETATAESADDTAKEDKKKEEEEEEEEEREKPPMDDD</sequence>
<feature type="disulfide bond" evidence="8">
    <location>
        <begin position="90"/>
        <end position="124"/>
    </location>
</feature>
<evidence type="ECO:0000256" key="10">
    <source>
        <dbReference type="SAM" id="Coils"/>
    </source>
</evidence>
<dbReference type="SUPFAM" id="SSF63887">
    <property type="entry name" value="P-domain of calnexin/calreticulin"/>
    <property type="match status" value="1"/>
</dbReference>
<dbReference type="InterPro" id="IPR009033">
    <property type="entry name" value="Calreticulin/calnexin_P_dom_sf"/>
</dbReference>
<dbReference type="PANTHER" id="PTHR11073">
    <property type="entry name" value="CALRETICULIN AND CALNEXIN"/>
    <property type="match status" value="1"/>
</dbReference>
<gene>
    <name evidence="12" type="ORF">ALAG00032_LOCUS10204</name>
</gene>
<evidence type="ECO:0000256" key="7">
    <source>
        <dbReference type="ARBA" id="ARBA00023186"/>
    </source>
</evidence>
<comment type="subcellular location">
    <subcellularLocation>
        <location evidence="1">Endoplasmic reticulum membrane</location>
        <topology evidence="1">Single-pass membrane protein</topology>
    </subcellularLocation>
</comment>
<dbReference type="GO" id="GO:0036503">
    <property type="term" value="P:ERAD pathway"/>
    <property type="evidence" value="ECO:0007669"/>
    <property type="project" value="TreeGrafter"/>
</dbReference>
<protein>
    <recommendedName>
        <fullName evidence="13">Calnexin</fullName>
    </recommendedName>
</protein>
<dbReference type="AlphaFoldDB" id="A0A7S3NM33"/>
<dbReference type="PRINTS" id="PR00626">
    <property type="entry name" value="CALRETICULIN"/>
</dbReference>
<evidence type="ECO:0000256" key="4">
    <source>
        <dbReference type="ARBA" id="ARBA00022824"/>
    </source>
</evidence>
<keyword evidence="3 9" id="KW-0812">Transmembrane</keyword>
<dbReference type="Gene3D" id="2.60.120.200">
    <property type="match status" value="1"/>
</dbReference>
<keyword evidence="5 9" id="KW-1133">Transmembrane helix</keyword>
<feature type="chain" id="PRO_5031593710" description="Calnexin" evidence="9">
    <location>
        <begin position="17"/>
        <end position="500"/>
    </location>
</feature>
<feature type="region of interest" description="Disordered" evidence="11">
    <location>
        <begin position="462"/>
        <end position="500"/>
    </location>
</feature>
<dbReference type="EMBL" id="HBIJ01015257">
    <property type="protein sequence ID" value="CAE0369441.1"/>
    <property type="molecule type" value="Transcribed_RNA"/>
</dbReference>
<dbReference type="GO" id="GO:0005509">
    <property type="term" value="F:calcium ion binding"/>
    <property type="evidence" value="ECO:0007669"/>
    <property type="project" value="InterPro"/>
</dbReference>
<comment type="similarity">
    <text evidence="2 9">Belongs to the calreticulin family.</text>
</comment>
<evidence type="ECO:0000313" key="12">
    <source>
        <dbReference type="EMBL" id="CAE0369441.1"/>
    </source>
</evidence>
<evidence type="ECO:0000256" key="8">
    <source>
        <dbReference type="PIRSR" id="PIRSR601580-3"/>
    </source>
</evidence>
<evidence type="ECO:0000256" key="6">
    <source>
        <dbReference type="ARBA" id="ARBA00023136"/>
    </source>
</evidence>
<evidence type="ECO:0000256" key="1">
    <source>
        <dbReference type="ARBA" id="ARBA00004389"/>
    </source>
</evidence>
<organism evidence="12">
    <name type="scientific">Aureoumbra lagunensis</name>
    <dbReference type="NCBI Taxonomy" id="44058"/>
    <lineage>
        <taxon>Eukaryota</taxon>
        <taxon>Sar</taxon>
        <taxon>Stramenopiles</taxon>
        <taxon>Ochrophyta</taxon>
        <taxon>Pelagophyceae</taxon>
        <taxon>Pelagomonadales</taxon>
        <taxon>Aureoumbra</taxon>
    </lineage>
</organism>
<dbReference type="GO" id="GO:0006457">
    <property type="term" value="P:protein folding"/>
    <property type="evidence" value="ECO:0007669"/>
    <property type="project" value="InterPro"/>
</dbReference>
<name>A0A7S3NM33_9STRA</name>
<keyword evidence="9" id="KW-0732">Signal</keyword>
<keyword evidence="4 9" id="KW-0256">Endoplasmic reticulum</keyword>
<feature type="transmembrane region" description="Helical" evidence="9">
    <location>
        <begin position="434"/>
        <end position="453"/>
    </location>
</feature>
<keyword evidence="7 9" id="KW-0143">Chaperone</keyword>
<feature type="compositionally biased region" description="Basic and acidic residues" evidence="11">
    <location>
        <begin position="474"/>
        <end position="483"/>
    </location>
</feature>
<dbReference type="FunFam" id="2.10.250.10:FF:000001">
    <property type="entry name" value="Calnexin homolog"/>
    <property type="match status" value="1"/>
</dbReference>
<dbReference type="InterPro" id="IPR013320">
    <property type="entry name" value="ConA-like_dom_sf"/>
</dbReference>
<keyword evidence="10" id="KW-0175">Coiled coil</keyword>
<feature type="signal peptide" evidence="9">
    <location>
        <begin position="1"/>
        <end position="16"/>
    </location>
</feature>
<evidence type="ECO:0008006" key="13">
    <source>
        <dbReference type="Google" id="ProtNLM"/>
    </source>
</evidence>
<accession>A0A7S3NM33</accession>
<dbReference type="Pfam" id="PF00262">
    <property type="entry name" value="Calreticulin"/>
    <property type="match status" value="1"/>
</dbReference>
<evidence type="ECO:0000256" key="11">
    <source>
        <dbReference type="SAM" id="MobiDB-lite"/>
    </source>
</evidence>
<proteinExistence type="inferred from homology"/>
<keyword evidence="8" id="KW-1015">Disulfide bond</keyword>
<dbReference type="InterPro" id="IPR018124">
    <property type="entry name" value="Calret/calnex_CS"/>
</dbReference>
<dbReference type="InterPro" id="IPR001580">
    <property type="entry name" value="Calret/calnex"/>
</dbReference>
<evidence type="ECO:0000256" key="2">
    <source>
        <dbReference type="ARBA" id="ARBA00010983"/>
    </source>
</evidence>